<keyword evidence="1" id="KW-0812">Transmembrane</keyword>
<proteinExistence type="predicted"/>
<comment type="caution">
    <text evidence="2">The sequence shown here is derived from an EMBL/GenBank/DDBJ whole genome shotgun (WGS) entry which is preliminary data.</text>
</comment>
<feature type="transmembrane region" description="Helical" evidence="1">
    <location>
        <begin position="40"/>
        <end position="60"/>
    </location>
</feature>
<evidence type="ECO:0000313" key="3">
    <source>
        <dbReference type="Proteomes" id="UP000252085"/>
    </source>
</evidence>
<keyword evidence="1" id="KW-1133">Transmembrane helix</keyword>
<gene>
    <name evidence="2" type="ORF">A6769_35480</name>
</gene>
<organism evidence="2 3">
    <name type="scientific">Nostoc punctiforme NIES-2108</name>
    <dbReference type="NCBI Taxonomy" id="1356359"/>
    <lineage>
        <taxon>Bacteria</taxon>
        <taxon>Bacillati</taxon>
        <taxon>Cyanobacteriota</taxon>
        <taxon>Cyanophyceae</taxon>
        <taxon>Nostocales</taxon>
        <taxon>Nostocaceae</taxon>
        <taxon>Nostoc</taxon>
    </lineage>
</organism>
<accession>A0A367QZH1</accession>
<dbReference type="Proteomes" id="UP000252085">
    <property type="component" value="Unassembled WGS sequence"/>
</dbReference>
<reference evidence="2 3" key="1">
    <citation type="submission" date="2016-04" db="EMBL/GenBank/DDBJ databases">
        <authorList>
            <person name="Evans L.H."/>
            <person name="Alamgir A."/>
            <person name="Owens N."/>
            <person name="Weber N.D."/>
            <person name="Virtaneva K."/>
            <person name="Barbian K."/>
            <person name="Babar A."/>
            <person name="Rosenke K."/>
        </authorList>
    </citation>
    <scope>NUCLEOTIDE SEQUENCE [LARGE SCALE GENOMIC DNA]</scope>
    <source>
        <strain evidence="2">NIES-2108</strain>
    </source>
</reference>
<evidence type="ECO:0000313" key="2">
    <source>
        <dbReference type="EMBL" id="RCJ29555.1"/>
    </source>
</evidence>
<dbReference type="EMBL" id="LXQE01000196">
    <property type="protein sequence ID" value="RCJ29555.1"/>
    <property type="molecule type" value="Genomic_DNA"/>
</dbReference>
<protein>
    <submittedName>
        <fullName evidence="2">Uncharacterized protein</fullName>
    </submittedName>
</protein>
<evidence type="ECO:0000256" key="1">
    <source>
        <dbReference type="SAM" id="Phobius"/>
    </source>
</evidence>
<sequence length="63" mass="7234">MVWTKSISLDVANKLFDVIGVYFEQNELESGYLAKYKHKILIRLTLTACCIAVLNDWVAIKED</sequence>
<name>A0A367QZH1_NOSPU</name>
<dbReference type="AlphaFoldDB" id="A0A367QZH1"/>
<keyword evidence="1" id="KW-0472">Membrane</keyword>